<organism evidence="1 2">
    <name type="scientific">Paraglomus occultum</name>
    <dbReference type="NCBI Taxonomy" id="144539"/>
    <lineage>
        <taxon>Eukaryota</taxon>
        <taxon>Fungi</taxon>
        <taxon>Fungi incertae sedis</taxon>
        <taxon>Mucoromycota</taxon>
        <taxon>Glomeromycotina</taxon>
        <taxon>Glomeromycetes</taxon>
        <taxon>Paraglomerales</taxon>
        <taxon>Paraglomeraceae</taxon>
        <taxon>Paraglomus</taxon>
    </lineage>
</organism>
<evidence type="ECO:0000313" key="2">
    <source>
        <dbReference type="Proteomes" id="UP000789572"/>
    </source>
</evidence>
<sequence length="116" mass="13293">MLITETIDVSSNDIFIKFPVPTIQDIRRYIPNPHLNGSTQAIGGFLIFRIFFNEQISQNHNTIVAEISSLSSILWNSAEPNVRETFNQLAEQTMSIFREEVPFIWCQDIKKLGLPP</sequence>
<dbReference type="Proteomes" id="UP000789572">
    <property type="component" value="Unassembled WGS sequence"/>
</dbReference>
<gene>
    <name evidence="1" type="ORF">POCULU_LOCUS7687</name>
</gene>
<accession>A0A9N9GEZ1</accession>
<keyword evidence="2" id="KW-1185">Reference proteome</keyword>
<dbReference type="InterPro" id="IPR036910">
    <property type="entry name" value="HMG_box_dom_sf"/>
</dbReference>
<dbReference type="OrthoDB" id="10401214at2759"/>
<comment type="caution">
    <text evidence="1">The sequence shown here is derived from an EMBL/GenBank/DDBJ whole genome shotgun (WGS) entry which is preliminary data.</text>
</comment>
<protein>
    <submittedName>
        <fullName evidence="1">480_t:CDS:1</fullName>
    </submittedName>
</protein>
<dbReference type="SUPFAM" id="SSF47095">
    <property type="entry name" value="HMG-box"/>
    <property type="match status" value="1"/>
</dbReference>
<dbReference type="AlphaFoldDB" id="A0A9N9GEZ1"/>
<evidence type="ECO:0000313" key="1">
    <source>
        <dbReference type="EMBL" id="CAG8605474.1"/>
    </source>
</evidence>
<proteinExistence type="predicted"/>
<dbReference type="EMBL" id="CAJVPJ010001844">
    <property type="protein sequence ID" value="CAG8605474.1"/>
    <property type="molecule type" value="Genomic_DNA"/>
</dbReference>
<reference evidence="1" key="1">
    <citation type="submission" date="2021-06" db="EMBL/GenBank/DDBJ databases">
        <authorList>
            <person name="Kallberg Y."/>
            <person name="Tangrot J."/>
            <person name="Rosling A."/>
        </authorList>
    </citation>
    <scope>NUCLEOTIDE SEQUENCE</scope>
    <source>
        <strain evidence="1">IA702</strain>
    </source>
</reference>
<name>A0A9N9GEZ1_9GLOM</name>